<reference evidence="1" key="1">
    <citation type="submission" date="2021-01" db="EMBL/GenBank/DDBJ databases">
        <authorList>
            <consortium name="Genoscope - CEA"/>
            <person name="William W."/>
        </authorList>
    </citation>
    <scope>NUCLEOTIDE SEQUENCE</scope>
</reference>
<comment type="caution">
    <text evidence="1">The sequence shown here is derived from an EMBL/GenBank/DDBJ whole genome shotgun (WGS) entry which is preliminary data.</text>
</comment>
<dbReference type="AlphaFoldDB" id="A0A8S1RNP4"/>
<organism evidence="1 2">
    <name type="scientific">Paramecium sonneborni</name>
    <dbReference type="NCBI Taxonomy" id="65129"/>
    <lineage>
        <taxon>Eukaryota</taxon>
        <taxon>Sar</taxon>
        <taxon>Alveolata</taxon>
        <taxon>Ciliophora</taxon>
        <taxon>Intramacronucleata</taxon>
        <taxon>Oligohymenophorea</taxon>
        <taxon>Peniculida</taxon>
        <taxon>Parameciidae</taxon>
        <taxon>Paramecium</taxon>
    </lineage>
</organism>
<evidence type="ECO:0000313" key="2">
    <source>
        <dbReference type="Proteomes" id="UP000692954"/>
    </source>
</evidence>
<dbReference type="EMBL" id="CAJJDN010000201">
    <property type="protein sequence ID" value="CAD8128942.1"/>
    <property type="molecule type" value="Genomic_DNA"/>
</dbReference>
<evidence type="ECO:0000313" key="1">
    <source>
        <dbReference type="EMBL" id="CAD8128942.1"/>
    </source>
</evidence>
<gene>
    <name evidence="1" type="ORF">PSON_ATCC_30995.1.T2010005</name>
</gene>
<protein>
    <submittedName>
        <fullName evidence="1">Uncharacterized protein</fullName>
    </submittedName>
</protein>
<keyword evidence="2" id="KW-1185">Reference proteome</keyword>
<dbReference type="Proteomes" id="UP000692954">
    <property type="component" value="Unassembled WGS sequence"/>
</dbReference>
<accession>A0A8S1RNP4</accession>
<dbReference type="OrthoDB" id="321033at2759"/>
<proteinExistence type="predicted"/>
<name>A0A8S1RNP4_9CILI</name>
<sequence length="108" mass="13191">MIHKYQLVYFRFRLCFIDNNQYTFQSLANKQIHLYEMNCGNRQFVKTKEILIYSGSNDSWGFFSQQYIKLKFLLVNKWENINLISKKKKESLQRNKVINQIIIIFMDH</sequence>